<sequence length="499" mass="57166">MTEEQVKQFTKRPPAQYRRPEFYFRGGDALREQEYLQEEYKKALSDFRIAQQRLQQLQEEVDDATDVLAEREGYTKALATYLERDTQKATTENQMKNQLRKLEREIADLEVALKEVKSYHNPAALAALQKEKAHYMIEIQRGNRTISTQLEQRDEAIRQIAACSVNGRYRETRNLEYAVEKTTNKKNRLRKSVANLKKEFDILKPKTPYQDTESRACRTALTNNIKLKIELYRTQEREAVRKSKHERHINDLLDQIAELNDRMTEIGIPDDVVNIDDKFRERVLNEDYSDDDDVEEEQEEPQYYNAAAEEDQQQVQADQEQNNSDENKEKSETEQKSETDKNEEPSMSGEFDDDDNKSKSATNKSMSNDFDEDEKKTTSGGGDDDDDEKSKSTTNKSMSNDFDDDDEKKTTSGGGDDDDDEKKTTSGGGDDDDDDEKKTTSGGGDDDDDDEKKTTSGGGDDDDDDEKKSATDNDDDDDDDDKKNSESNDLGDDDGFDDD</sequence>
<evidence type="ECO:0000256" key="2">
    <source>
        <dbReference type="SAM" id="MobiDB-lite"/>
    </source>
</evidence>
<proteinExistence type="predicted"/>
<reference evidence="3 4" key="1">
    <citation type="submission" date="2024-04" db="EMBL/GenBank/DDBJ databases">
        <title>Tritrichomonas musculus Genome.</title>
        <authorList>
            <person name="Alves-Ferreira E."/>
            <person name="Grigg M."/>
            <person name="Lorenzi H."/>
            <person name="Galac M."/>
        </authorList>
    </citation>
    <scope>NUCLEOTIDE SEQUENCE [LARGE SCALE GENOMIC DNA]</scope>
    <source>
        <strain evidence="3 4">EAF2021</strain>
    </source>
</reference>
<feature type="compositionally biased region" description="Basic and acidic residues" evidence="2">
    <location>
        <begin position="325"/>
        <end position="344"/>
    </location>
</feature>
<dbReference type="Proteomes" id="UP001470230">
    <property type="component" value="Unassembled WGS sequence"/>
</dbReference>
<evidence type="ECO:0008006" key="5">
    <source>
        <dbReference type="Google" id="ProtNLM"/>
    </source>
</evidence>
<evidence type="ECO:0000256" key="1">
    <source>
        <dbReference type="SAM" id="Coils"/>
    </source>
</evidence>
<keyword evidence="1" id="KW-0175">Coiled coil</keyword>
<accession>A0ABR2K563</accession>
<comment type="caution">
    <text evidence="3">The sequence shown here is derived from an EMBL/GenBank/DDBJ whole genome shotgun (WGS) entry which is preliminary data.</text>
</comment>
<name>A0ABR2K563_9EUKA</name>
<feature type="compositionally biased region" description="Polar residues" evidence="2">
    <location>
        <begin position="359"/>
        <end position="368"/>
    </location>
</feature>
<evidence type="ECO:0000313" key="4">
    <source>
        <dbReference type="Proteomes" id="UP001470230"/>
    </source>
</evidence>
<feature type="coiled-coil region" evidence="1">
    <location>
        <begin position="40"/>
        <end position="119"/>
    </location>
</feature>
<dbReference type="EMBL" id="JAPFFF010000007">
    <property type="protein sequence ID" value="KAK8886256.1"/>
    <property type="molecule type" value="Genomic_DNA"/>
</dbReference>
<evidence type="ECO:0000313" key="3">
    <source>
        <dbReference type="EMBL" id="KAK8886256.1"/>
    </source>
</evidence>
<feature type="region of interest" description="Disordered" evidence="2">
    <location>
        <begin position="310"/>
        <end position="499"/>
    </location>
</feature>
<keyword evidence="4" id="KW-1185">Reference proteome</keyword>
<organism evidence="3 4">
    <name type="scientific">Tritrichomonas musculus</name>
    <dbReference type="NCBI Taxonomy" id="1915356"/>
    <lineage>
        <taxon>Eukaryota</taxon>
        <taxon>Metamonada</taxon>
        <taxon>Parabasalia</taxon>
        <taxon>Tritrichomonadida</taxon>
        <taxon>Tritrichomonadidae</taxon>
        <taxon>Tritrichomonas</taxon>
    </lineage>
</organism>
<feature type="compositionally biased region" description="Low complexity" evidence="2">
    <location>
        <begin position="310"/>
        <end position="322"/>
    </location>
</feature>
<feature type="compositionally biased region" description="Acidic residues" evidence="2">
    <location>
        <begin position="489"/>
        <end position="499"/>
    </location>
</feature>
<protein>
    <recommendedName>
        <fullName evidence="5">Psp-related protein</fullName>
    </recommendedName>
</protein>
<gene>
    <name evidence="3" type="ORF">M9Y10_041716</name>
</gene>